<dbReference type="AlphaFoldDB" id="A0A916JKR6"/>
<dbReference type="KEGG" id="ptan:CRYO30217_00375"/>
<accession>A0A916JKR6</accession>
<keyword evidence="2" id="KW-1185">Reference proteome</keyword>
<organism evidence="1 2">
    <name type="scientific">Parvicella tangerina</name>
    <dbReference type="NCBI Taxonomy" id="2829795"/>
    <lineage>
        <taxon>Bacteria</taxon>
        <taxon>Pseudomonadati</taxon>
        <taxon>Bacteroidota</taxon>
        <taxon>Flavobacteriia</taxon>
        <taxon>Flavobacteriales</taxon>
        <taxon>Parvicellaceae</taxon>
        <taxon>Parvicella</taxon>
    </lineage>
</organism>
<dbReference type="Proteomes" id="UP000683507">
    <property type="component" value="Chromosome"/>
</dbReference>
<protein>
    <submittedName>
        <fullName evidence="1">Uncharacterized protein</fullName>
    </submittedName>
</protein>
<dbReference type="EMBL" id="OU015584">
    <property type="protein sequence ID" value="CAG5077408.1"/>
    <property type="molecule type" value="Genomic_DNA"/>
</dbReference>
<evidence type="ECO:0000313" key="2">
    <source>
        <dbReference type="Proteomes" id="UP000683507"/>
    </source>
</evidence>
<sequence>MKDQLEINQGEIKLTFNESHKGKVYLSDLGLKSAGLDLEAGLLRFVIDIKNLDQVHFAAVPTIEFTYTEEMGETHWQCDFNGTMIADKLDHHGHSTVILLKRNGIEELIQRHENTMIVHAEFPKPAVIDPEKSYIALF</sequence>
<name>A0A916JKR6_9FLAO</name>
<proteinExistence type="predicted"/>
<reference evidence="1" key="1">
    <citation type="submission" date="2021-04" db="EMBL/GenBank/DDBJ databases">
        <authorList>
            <person name="Rodrigo-Torres L."/>
            <person name="Arahal R. D."/>
            <person name="Lucena T."/>
        </authorList>
    </citation>
    <scope>NUCLEOTIDE SEQUENCE</scope>
    <source>
        <strain evidence="1">AS29M-1</strain>
    </source>
</reference>
<dbReference type="RefSeq" id="WP_258540611.1">
    <property type="nucleotide sequence ID" value="NZ_OU015584.1"/>
</dbReference>
<gene>
    <name evidence="1" type="ORF">CRYO30217_00375</name>
</gene>
<evidence type="ECO:0000313" key="1">
    <source>
        <dbReference type="EMBL" id="CAG5077408.1"/>
    </source>
</evidence>